<sequence length="411" mass="43614">MATQAVARPRPSAFRSVRALLASPMAPFYLVLGSVTVLVGLGLLMVLSASAAMAQASGVSPYFYLIRQARSLAVGLVPAAILVFVPPDVLRRFGWLAWGIAVVLLLLVLTPLGVGSGGNVNWLVLGPIQIQPSEFAKLALVVWCGTIFHNKRGRLHEVLQLAFPFVPFGGLVLVLVLAGRDLGTGIILGLILVLILWFVGTSWKILLPSFTLAVVTMVLLVHGSPNRMSRIAIFLDPSSDADLSSQPIAALYALASGGWWGAGLGAGKQKWGGLKDGAHTDFIFAVLGEELGLFGVLLVIGLFALLAWAGLETALRSDKMFNRIVAAGLTGWFVVQAVINIFVVMHLLPVLGVPLPFMSYGGSALMASLMGVGVLLSIARDTPAARTYRASRPSKKSRPRMTSVMAATKED</sequence>
<dbReference type="RefSeq" id="WP_219080508.1">
    <property type="nucleotide sequence ID" value="NZ_CP079216.1"/>
</dbReference>
<evidence type="ECO:0000256" key="10">
    <source>
        <dbReference type="ARBA" id="ARBA00022989"/>
    </source>
</evidence>
<evidence type="ECO:0000256" key="9">
    <source>
        <dbReference type="ARBA" id="ARBA00022984"/>
    </source>
</evidence>
<evidence type="ECO:0000256" key="21">
    <source>
        <dbReference type="ARBA" id="ARBA00049966"/>
    </source>
</evidence>
<keyword evidence="11 23" id="KW-0472">Membrane</keyword>
<feature type="transmembrane region" description="Helical" evidence="23">
    <location>
        <begin position="93"/>
        <end position="114"/>
    </location>
</feature>
<comment type="pathway">
    <text evidence="2">Cell wall biogenesis; peptidoglycan biosynthesis.</text>
</comment>
<feature type="transmembrane region" description="Helical" evidence="23">
    <location>
        <begin position="28"/>
        <end position="49"/>
    </location>
</feature>
<evidence type="ECO:0000256" key="22">
    <source>
        <dbReference type="SAM" id="MobiDB-lite"/>
    </source>
</evidence>
<keyword evidence="12" id="KW-0131">Cell cycle</keyword>
<keyword evidence="25" id="KW-1185">Reference proteome</keyword>
<comment type="catalytic activity">
    <reaction evidence="20">
        <text>[GlcNAc-(1-&gt;4)-Mur2Ac(oyl-L-Ala-gamma-D-Glu-L-Lys-D-Ala-D-Ala)](n)-di-trans,octa-cis-undecaprenyl diphosphate + beta-D-GlcNAc-(1-&gt;4)-Mur2Ac(oyl-L-Ala-gamma-D-Glu-L-Lys-D-Ala-D-Ala)-di-trans,octa-cis-undecaprenyl diphosphate = [GlcNAc-(1-&gt;4)-Mur2Ac(oyl-L-Ala-gamma-D-Glu-L-Lys-D-Ala-D-Ala)](n+1)-di-trans,octa-cis-undecaprenyl diphosphate + di-trans,octa-cis-undecaprenyl diphosphate + H(+)</text>
        <dbReference type="Rhea" id="RHEA:23708"/>
        <dbReference type="Rhea" id="RHEA-COMP:9602"/>
        <dbReference type="Rhea" id="RHEA-COMP:9603"/>
        <dbReference type="ChEBI" id="CHEBI:15378"/>
        <dbReference type="ChEBI" id="CHEBI:58405"/>
        <dbReference type="ChEBI" id="CHEBI:60033"/>
        <dbReference type="ChEBI" id="CHEBI:78435"/>
        <dbReference type="EC" id="2.4.99.28"/>
    </reaction>
</comment>
<keyword evidence="6" id="KW-0808">Transferase</keyword>
<evidence type="ECO:0000256" key="12">
    <source>
        <dbReference type="ARBA" id="ARBA00023306"/>
    </source>
</evidence>
<dbReference type="EMBL" id="CP079216">
    <property type="protein sequence ID" value="QXT62017.1"/>
    <property type="molecule type" value="Genomic_DNA"/>
</dbReference>
<feature type="transmembrane region" description="Helical" evidence="23">
    <location>
        <begin position="182"/>
        <end position="199"/>
    </location>
</feature>
<proteinExistence type="inferred from homology"/>
<feature type="region of interest" description="Disordered" evidence="22">
    <location>
        <begin position="389"/>
        <end position="411"/>
    </location>
</feature>
<dbReference type="Proteomes" id="UP000824504">
    <property type="component" value="Chromosome"/>
</dbReference>
<keyword evidence="7 23" id="KW-0812">Transmembrane</keyword>
<dbReference type="InterPro" id="IPR013437">
    <property type="entry name" value="FtsW"/>
</dbReference>
<evidence type="ECO:0000256" key="20">
    <source>
        <dbReference type="ARBA" id="ARBA00049902"/>
    </source>
</evidence>
<keyword evidence="3" id="KW-1003">Cell membrane</keyword>
<evidence type="ECO:0000256" key="11">
    <source>
        <dbReference type="ARBA" id="ARBA00023136"/>
    </source>
</evidence>
<evidence type="ECO:0000256" key="1">
    <source>
        <dbReference type="ARBA" id="ARBA00004651"/>
    </source>
</evidence>
<evidence type="ECO:0000256" key="5">
    <source>
        <dbReference type="ARBA" id="ARBA00022676"/>
    </source>
</evidence>
<dbReference type="EC" id="2.4.99.28" evidence="19"/>
<feature type="transmembrane region" description="Helical" evidence="23">
    <location>
        <begin position="243"/>
        <end position="262"/>
    </location>
</feature>
<dbReference type="NCBIfam" id="TIGR02614">
    <property type="entry name" value="ftsW"/>
    <property type="match status" value="1"/>
</dbReference>
<keyword evidence="13" id="KW-0961">Cell wall biogenesis/degradation</keyword>
<feature type="transmembrane region" description="Helical" evidence="23">
    <location>
        <begin position="69"/>
        <end position="86"/>
    </location>
</feature>
<feature type="transmembrane region" description="Helical" evidence="23">
    <location>
        <begin position="282"/>
        <end position="309"/>
    </location>
</feature>
<reference evidence="24 25" key="1">
    <citation type="submission" date="2021-07" db="EMBL/GenBank/DDBJ databases">
        <title>complete genome sequencing of Tessaracoccus sp.J1M15.</title>
        <authorList>
            <person name="Bae J.-W."/>
            <person name="Kim D.-y."/>
        </authorList>
    </citation>
    <scope>NUCLEOTIDE SEQUENCE [LARGE SCALE GENOMIC DNA]</scope>
    <source>
        <strain evidence="24 25">J1M15</strain>
    </source>
</reference>
<comment type="function">
    <text evidence="21">Peptidoglycan polymerase that is essential for cell division.</text>
</comment>
<evidence type="ECO:0000256" key="15">
    <source>
        <dbReference type="ARBA" id="ARBA00033270"/>
    </source>
</evidence>
<keyword evidence="4" id="KW-0132">Cell division</keyword>
<feature type="transmembrane region" description="Helical" evidence="23">
    <location>
        <begin position="158"/>
        <end position="177"/>
    </location>
</feature>
<keyword evidence="5" id="KW-0328">Glycosyltransferase</keyword>
<dbReference type="InterPro" id="IPR001182">
    <property type="entry name" value="FtsW/RodA"/>
</dbReference>
<dbReference type="Pfam" id="PF01098">
    <property type="entry name" value="FTSW_RODA_SPOVE"/>
    <property type="match status" value="1"/>
</dbReference>
<evidence type="ECO:0000256" key="7">
    <source>
        <dbReference type="ARBA" id="ARBA00022692"/>
    </source>
</evidence>
<keyword evidence="9" id="KW-0573">Peptidoglycan synthesis</keyword>
<evidence type="ECO:0000256" key="23">
    <source>
        <dbReference type="SAM" id="Phobius"/>
    </source>
</evidence>
<feature type="transmembrane region" description="Helical" evidence="23">
    <location>
        <begin position="205"/>
        <end position="222"/>
    </location>
</feature>
<accession>A0ABX8SF40</accession>
<evidence type="ECO:0000256" key="14">
    <source>
        <dbReference type="ARBA" id="ARBA00032370"/>
    </source>
</evidence>
<keyword evidence="8" id="KW-0133">Cell shape</keyword>
<keyword evidence="10 23" id="KW-1133">Transmembrane helix</keyword>
<evidence type="ECO:0000256" key="8">
    <source>
        <dbReference type="ARBA" id="ARBA00022960"/>
    </source>
</evidence>
<evidence type="ECO:0000256" key="2">
    <source>
        <dbReference type="ARBA" id="ARBA00004752"/>
    </source>
</evidence>
<evidence type="ECO:0000313" key="24">
    <source>
        <dbReference type="EMBL" id="QXT62017.1"/>
    </source>
</evidence>
<evidence type="ECO:0000256" key="4">
    <source>
        <dbReference type="ARBA" id="ARBA00022618"/>
    </source>
</evidence>
<evidence type="ECO:0000313" key="25">
    <source>
        <dbReference type="Proteomes" id="UP000824504"/>
    </source>
</evidence>
<evidence type="ECO:0000256" key="19">
    <source>
        <dbReference type="ARBA" id="ARBA00044770"/>
    </source>
</evidence>
<dbReference type="PANTHER" id="PTHR30474:SF2">
    <property type="entry name" value="PEPTIDOGLYCAN GLYCOSYLTRANSFERASE FTSW-RELATED"/>
    <property type="match status" value="1"/>
</dbReference>
<feature type="transmembrane region" description="Helical" evidence="23">
    <location>
        <begin position="357"/>
        <end position="379"/>
    </location>
</feature>
<evidence type="ECO:0000256" key="6">
    <source>
        <dbReference type="ARBA" id="ARBA00022679"/>
    </source>
</evidence>
<gene>
    <name evidence="24" type="primary">ftsW</name>
    <name evidence="24" type="ORF">KDB89_09510</name>
</gene>
<name>A0ABX8SF40_9ACTN</name>
<evidence type="ECO:0000256" key="13">
    <source>
        <dbReference type="ARBA" id="ARBA00023316"/>
    </source>
</evidence>
<organism evidence="24 25">
    <name type="scientific">Tessaracoccus palaemonis</name>
    <dbReference type="NCBI Taxonomy" id="2829499"/>
    <lineage>
        <taxon>Bacteria</taxon>
        <taxon>Bacillati</taxon>
        <taxon>Actinomycetota</taxon>
        <taxon>Actinomycetes</taxon>
        <taxon>Propionibacteriales</taxon>
        <taxon>Propionibacteriaceae</taxon>
        <taxon>Tessaracoccus</taxon>
    </lineage>
</organism>
<evidence type="ECO:0000256" key="3">
    <source>
        <dbReference type="ARBA" id="ARBA00022475"/>
    </source>
</evidence>
<evidence type="ECO:0000256" key="18">
    <source>
        <dbReference type="ARBA" id="ARBA00041418"/>
    </source>
</evidence>
<comment type="subcellular location">
    <subcellularLocation>
        <location evidence="1">Cell membrane</location>
        <topology evidence="1">Multi-pass membrane protein</topology>
    </subcellularLocation>
</comment>
<evidence type="ECO:0000256" key="16">
    <source>
        <dbReference type="ARBA" id="ARBA00038053"/>
    </source>
</evidence>
<evidence type="ECO:0000256" key="17">
    <source>
        <dbReference type="ARBA" id="ARBA00041185"/>
    </source>
</evidence>
<comment type="similarity">
    <text evidence="16">Belongs to the SEDS family. FtsW subfamily.</text>
</comment>
<protein>
    <recommendedName>
        <fullName evidence="17">Probable peptidoglycan glycosyltransferase FtsW</fullName>
        <ecNumber evidence="19">2.4.99.28</ecNumber>
    </recommendedName>
    <alternativeName>
        <fullName evidence="18">Cell division protein FtsW</fullName>
    </alternativeName>
    <alternativeName>
        <fullName evidence="15">Cell wall polymerase</fullName>
    </alternativeName>
    <alternativeName>
        <fullName evidence="14">Peptidoglycan polymerase</fullName>
    </alternativeName>
</protein>
<dbReference type="PANTHER" id="PTHR30474">
    <property type="entry name" value="CELL CYCLE PROTEIN"/>
    <property type="match status" value="1"/>
</dbReference>
<feature type="transmembrane region" description="Helical" evidence="23">
    <location>
        <begin position="321"/>
        <end position="345"/>
    </location>
</feature>